<evidence type="ECO:0000256" key="4">
    <source>
        <dbReference type="ARBA" id="ARBA00007707"/>
    </source>
</evidence>
<comment type="similarity">
    <text evidence="4 20">In the C-terminal section; belongs to the transferase hexapeptide repeat family.</text>
</comment>
<dbReference type="InterPro" id="IPR011004">
    <property type="entry name" value="Trimer_LpxA-like_sf"/>
</dbReference>
<feature type="binding site" evidence="20">
    <location>
        <position position="103"/>
    </location>
    <ligand>
        <name>Mg(2+)</name>
        <dbReference type="ChEBI" id="CHEBI:18420"/>
    </ligand>
</feature>
<evidence type="ECO:0000256" key="17">
    <source>
        <dbReference type="ARBA" id="ARBA00048247"/>
    </source>
</evidence>
<dbReference type="NCBIfam" id="TIGR01173">
    <property type="entry name" value="glmU"/>
    <property type="match status" value="1"/>
</dbReference>
<dbReference type="Pfam" id="PF00483">
    <property type="entry name" value="NTP_transferase"/>
    <property type="match status" value="1"/>
</dbReference>
<dbReference type="InterPro" id="IPR001451">
    <property type="entry name" value="Hexapep"/>
</dbReference>
<dbReference type="NCBIfam" id="NF010934">
    <property type="entry name" value="PRK14354.1"/>
    <property type="match status" value="1"/>
</dbReference>
<comment type="similarity">
    <text evidence="5 20">In the N-terminal section; belongs to the N-acetylglucosamine-1-phosphate uridyltransferase family.</text>
</comment>
<comment type="subunit">
    <text evidence="20">Homotrimer.</text>
</comment>
<gene>
    <name evidence="22" type="primary">gcaD</name>
    <name evidence="20" type="synonym">glmU</name>
    <name evidence="22" type="ORF">BN1180_05431</name>
</gene>
<dbReference type="GO" id="GO:0009245">
    <property type="term" value="P:lipid A biosynthetic process"/>
    <property type="evidence" value="ECO:0007669"/>
    <property type="project" value="UniProtKB-UniRule"/>
</dbReference>
<keyword evidence="10 20" id="KW-0677">Repeat</keyword>
<dbReference type="PANTHER" id="PTHR43584:SF3">
    <property type="entry name" value="BIFUNCTIONAL PROTEIN GLMU"/>
    <property type="match status" value="1"/>
</dbReference>
<dbReference type="EMBL" id="CCXW01000002">
    <property type="protein sequence ID" value="CEG24611.1"/>
    <property type="molecule type" value="Genomic_DNA"/>
</dbReference>
<comment type="pathway">
    <text evidence="20">Bacterial outer membrane biogenesis; LPS lipid A biosynthesis.</text>
</comment>
<keyword evidence="12 20" id="KW-0133">Cell shape</keyword>
<dbReference type="InterPro" id="IPR029044">
    <property type="entry name" value="Nucleotide-diphossugar_trans"/>
</dbReference>
<dbReference type="SUPFAM" id="SSF51161">
    <property type="entry name" value="Trimeric LpxA-like enzymes"/>
    <property type="match status" value="1"/>
</dbReference>
<comment type="caution">
    <text evidence="22">The sequence shown here is derived from an EMBL/GenBank/DDBJ whole genome shotgun (WGS) entry which is preliminary data.</text>
</comment>
<dbReference type="InterPro" id="IPR005835">
    <property type="entry name" value="NTP_transferase_dom"/>
</dbReference>
<feature type="region of interest" description="Pyrophosphorylase" evidence="20">
    <location>
        <begin position="1"/>
        <end position="230"/>
    </location>
</feature>
<evidence type="ECO:0000313" key="23">
    <source>
        <dbReference type="Proteomes" id="UP000182110"/>
    </source>
</evidence>
<keyword evidence="23" id="KW-1185">Reference proteome</keyword>
<accession>A0AAN2PB85</accession>
<feature type="binding site" evidence="20">
    <location>
        <begin position="78"/>
        <end position="79"/>
    </location>
    <ligand>
        <name>UDP-N-acetyl-alpha-D-glucosamine</name>
        <dbReference type="ChEBI" id="CHEBI:57705"/>
    </ligand>
</feature>
<evidence type="ECO:0000256" key="12">
    <source>
        <dbReference type="ARBA" id="ARBA00022960"/>
    </source>
</evidence>
<organism evidence="22 23">
    <name type="scientific">Peribacillus simplex</name>
    <dbReference type="NCBI Taxonomy" id="1478"/>
    <lineage>
        <taxon>Bacteria</taxon>
        <taxon>Bacillati</taxon>
        <taxon>Bacillota</taxon>
        <taxon>Bacilli</taxon>
        <taxon>Bacillales</taxon>
        <taxon>Bacillaceae</taxon>
        <taxon>Peribacillus</taxon>
    </lineage>
</organism>
<evidence type="ECO:0000256" key="14">
    <source>
        <dbReference type="ARBA" id="ARBA00023268"/>
    </source>
</evidence>
<comment type="function">
    <text evidence="19 20">Catalyzes the last two sequential reactions in the de novo biosynthetic pathway for UDP-N-acetylglucosamine (UDP-GlcNAc). The C-terminal domain catalyzes the transfer of acetyl group from acetyl coenzyme A to glucosamine-1-phosphate (GlcN-1-P) to produce N-acetylglucosamine-1-phosphate (GlcNAc-1-P), which is converted into UDP-GlcNAc by the transfer of uridine 5-monophosphate (from uridine 5-triphosphate), a reaction catalyzed by the N-terminal domain.</text>
</comment>
<feature type="binding site" evidence="20">
    <location>
        <position position="23"/>
    </location>
    <ligand>
        <name>UDP-N-acetyl-alpha-D-glucosamine</name>
        <dbReference type="ChEBI" id="CHEBI:57705"/>
    </ligand>
</feature>
<dbReference type="RefSeq" id="WP_048690007.1">
    <property type="nucleotide sequence ID" value="NZ_CCXW01000002.1"/>
</dbReference>
<dbReference type="SUPFAM" id="SSF53448">
    <property type="entry name" value="Nucleotide-diphospho-sugar transferases"/>
    <property type="match status" value="1"/>
</dbReference>
<evidence type="ECO:0000256" key="5">
    <source>
        <dbReference type="ARBA" id="ARBA00007947"/>
    </source>
</evidence>
<keyword evidence="13 20" id="KW-0573">Peptidoglycan synthesis</keyword>
<comment type="subcellular location">
    <subcellularLocation>
        <location evidence="1 20">Cytoplasm</location>
    </subcellularLocation>
</comment>
<comment type="cofactor">
    <cofactor evidence="20">
        <name>Mg(2+)</name>
        <dbReference type="ChEBI" id="CHEBI:18420"/>
    </cofactor>
    <text evidence="20">Binds 1 Mg(2+) ion per subunit.</text>
</comment>
<feature type="binding site" evidence="20">
    <location>
        <position position="351"/>
    </location>
    <ligand>
        <name>UDP-N-acetyl-alpha-D-glucosamine</name>
        <dbReference type="ChEBI" id="CHEBI:57705"/>
    </ligand>
</feature>
<dbReference type="HAMAP" id="MF_01631">
    <property type="entry name" value="GlmU"/>
    <property type="match status" value="1"/>
</dbReference>
<evidence type="ECO:0000256" key="6">
    <source>
        <dbReference type="ARBA" id="ARBA00022490"/>
    </source>
</evidence>
<dbReference type="GO" id="GO:0000287">
    <property type="term" value="F:magnesium ion binding"/>
    <property type="evidence" value="ECO:0007669"/>
    <property type="project" value="UniProtKB-UniRule"/>
</dbReference>
<evidence type="ECO:0000256" key="10">
    <source>
        <dbReference type="ARBA" id="ARBA00022737"/>
    </source>
</evidence>
<dbReference type="Pfam" id="PF00132">
    <property type="entry name" value="Hexapep"/>
    <property type="match status" value="1"/>
</dbReference>
<feature type="binding site" evidence="20">
    <location>
        <begin position="386"/>
        <end position="387"/>
    </location>
    <ligand>
        <name>acetyl-CoA</name>
        <dbReference type="ChEBI" id="CHEBI:57288"/>
    </ligand>
</feature>
<feature type="binding site" evidence="20">
    <location>
        <position position="423"/>
    </location>
    <ligand>
        <name>acetyl-CoA</name>
        <dbReference type="ChEBI" id="CHEBI:57288"/>
    </ligand>
</feature>
<evidence type="ECO:0000256" key="15">
    <source>
        <dbReference type="ARBA" id="ARBA00023315"/>
    </source>
</evidence>
<evidence type="ECO:0000259" key="21">
    <source>
        <dbReference type="Pfam" id="PF00483"/>
    </source>
</evidence>
<comment type="pathway">
    <text evidence="2 20">Nucleotide-sugar biosynthesis; UDP-N-acetyl-alpha-D-glucosamine biosynthesis; N-acetyl-alpha-D-glucosamine 1-phosphate from alpha-D-glucosamine 6-phosphate (route II): step 2/2.</text>
</comment>
<feature type="binding site" evidence="20">
    <location>
        <position position="228"/>
    </location>
    <ligand>
        <name>Mg(2+)</name>
        <dbReference type="ChEBI" id="CHEBI:18420"/>
    </ligand>
</feature>
<dbReference type="EC" id="2.3.1.157" evidence="20"/>
<dbReference type="InterPro" id="IPR005882">
    <property type="entry name" value="Bifunctional_GlmU"/>
</dbReference>
<dbReference type="InterPro" id="IPR050065">
    <property type="entry name" value="GlmU-like"/>
</dbReference>
<evidence type="ECO:0000256" key="16">
    <source>
        <dbReference type="ARBA" id="ARBA00023316"/>
    </source>
</evidence>
<comment type="catalytic activity">
    <reaction evidence="17 20">
        <text>alpha-D-glucosamine 1-phosphate + acetyl-CoA = N-acetyl-alpha-D-glucosamine 1-phosphate + CoA + H(+)</text>
        <dbReference type="Rhea" id="RHEA:13725"/>
        <dbReference type="ChEBI" id="CHEBI:15378"/>
        <dbReference type="ChEBI" id="CHEBI:57287"/>
        <dbReference type="ChEBI" id="CHEBI:57288"/>
        <dbReference type="ChEBI" id="CHEBI:57776"/>
        <dbReference type="ChEBI" id="CHEBI:58516"/>
        <dbReference type="EC" id="2.3.1.157"/>
    </reaction>
</comment>
<dbReference type="GO" id="GO:0006048">
    <property type="term" value="P:UDP-N-acetylglucosamine biosynthetic process"/>
    <property type="evidence" value="ECO:0007669"/>
    <property type="project" value="InterPro"/>
</dbReference>
<dbReference type="Gene3D" id="2.160.10.10">
    <property type="entry name" value="Hexapeptide repeat proteins"/>
    <property type="match status" value="1"/>
</dbReference>
<feature type="binding site" evidence="20">
    <location>
        <position position="440"/>
    </location>
    <ligand>
        <name>acetyl-CoA</name>
        <dbReference type="ChEBI" id="CHEBI:57288"/>
    </ligand>
</feature>
<dbReference type="GO" id="GO:0019134">
    <property type="term" value="F:glucosamine-1-phosphate N-acetyltransferase activity"/>
    <property type="evidence" value="ECO:0007669"/>
    <property type="project" value="UniProtKB-UniRule"/>
</dbReference>
<keyword evidence="7 20" id="KW-0808">Transferase</keyword>
<evidence type="ECO:0000256" key="9">
    <source>
        <dbReference type="ARBA" id="ARBA00022723"/>
    </source>
</evidence>
<sequence length="457" mass="49678">MSNRYAIILAAGQGTRMKSKLYKVLHPVCGKPMVQHVIDQVNQLQIEDIVTVIGHGAEKVQEQLGDSCKYALQEQQLGTAHAVMQAESVLSAKSGTTLVICGDTPLIKAETMKELIALHEQSQAKATILTAYADNPAGYGRVLRGEGGLVEKIVEHKDASEEERYVKEINTGTYCFDNQALFSALQKVSNENVQGEYYLPDVIEILKEEGEVVTAFQSSEFEETLGVNDRVALSQAEQILRKRINEKHMRNGVTIIDPLTTFIEADVQIGQDTVINPGSFIKGKSIIGQDCLIGPNTEISNCEIGDGTEVLQSVVHESSIGSFVKIGPFAHVRPQSDIKDSVKIGNFVEIKKTVFGKGSKASHLSYIGDAEVGENVNIGCGSITVNYDGKNKYLTKIEDNVFIGCNSNLVAPVTVGEGAYVAAGSTITQDVPQQALSVARARQVNKEDYVKNLKFNK</sequence>
<feature type="binding site" evidence="20">
    <location>
        <position position="333"/>
    </location>
    <ligand>
        <name>UDP-N-acetyl-alpha-D-glucosamine</name>
        <dbReference type="ChEBI" id="CHEBI:57705"/>
    </ligand>
</feature>
<evidence type="ECO:0000313" key="22">
    <source>
        <dbReference type="EMBL" id="CEG24611.1"/>
    </source>
</evidence>
<keyword evidence="14 20" id="KW-0511">Multifunctional enzyme</keyword>
<feature type="region of interest" description="N-acetyltransferase" evidence="20">
    <location>
        <begin position="252"/>
        <end position="457"/>
    </location>
</feature>
<comment type="caution">
    <text evidence="20">Lacks conserved residue(s) required for the propagation of feature annotation.</text>
</comment>
<feature type="domain" description="Nucleotidyl transferase" evidence="21">
    <location>
        <begin position="6"/>
        <end position="218"/>
    </location>
</feature>
<dbReference type="InterPro" id="IPR018357">
    <property type="entry name" value="Hexapep_transf_CS"/>
</dbReference>
<protein>
    <recommendedName>
        <fullName evidence="20">Bifunctional protein GlmU</fullName>
    </recommendedName>
    <domain>
        <recommendedName>
            <fullName evidence="20">UDP-N-acetylglucosamine pyrophosphorylase</fullName>
            <ecNumber evidence="20">2.7.7.23</ecNumber>
        </recommendedName>
        <alternativeName>
            <fullName evidence="20">N-acetylglucosamine-1-phosphate uridyltransferase</fullName>
        </alternativeName>
    </domain>
    <domain>
        <recommendedName>
            <fullName evidence="20">Glucosamine-1-phosphate N-acetyltransferase</fullName>
            <ecNumber evidence="20">2.3.1.157</ecNumber>
        </recommendedName>
    </domain>
</protein>
<dbReference type="GO" id="GO:0008360">
    <property type="term" value="P:regulation of cell shape"/>
    <property type="evidence" value="ECO:0007669"/>
    <property type="project" value="UniProtKB-KW"/>
</dbReference>
<dbReference type="AlphaFoldDB" id="A0AAN2PB85"/>
<dbReference type="InterPro" id="IPR038009">
    <property type="entry name" value="GlmU_C_LbH"/>
</dbReference>
<feature type="binding site" evidence="20">
    <location>
        <position position="170"/>
    </location>
    <ligand>
        <name>UDP-N-acetyl-alpha-D-glucosamine</name>
        <dbReference type="ChEBI" id="CHEBI:57705"/>
    </ligand>
</feature>
<proteinExistence type="inferred from homology"/>
<evidence type="ECO:0000256" key="1">
    <source>
        <dbReference type="ARBA" id="ARBA00004496"/>
    </source>
</evidence>
<evidence type="ECO:0000256" key="18">
    <source>
        <dbReference type="ARBA" id="ARBA00048493"/>
    </source>
</evidence>
<evidence type="ECO:0000256" key="13">
    <source>
        <dbReference type="ARBA" id="ARBA00022984"/>
    </source>
</evidence>
<evidence type="ECO:0000256" key="3">
    <source>
        <dbReference type="ARBA" id="ARBA00005208"/>
    </source>
</evidence>
<feature type="binding site" evidence="20">
    <location>
        <position position="155"/>
    </location>
    <ligand>
        <name>UDP-N-acetyl-alpha-D-glucosamine</name>
        <dbReference type="ChEBI" id="CHEBI:57705"/>
    </ligand>
</feature>
<name>A0AAN2PB85_9BACI</name>
<dbReference type="CDD" id="cd02540">
    <property type="entry name" value="GT2_GlmU_N_bac"/>
    <property type="match status" value="1"/>
</dbReference>
<evidence type="ECO:0000256" key="7">
    <source>
        <dbReference type="ARBA" id="ARBA00022679"/>
    </source>
</evidence>
<dbReference type="Gene3D" id="3.90.550.10">
    <property type="entry name" value="Spore Coat Polysaccharide Biosynthesis Protein SpsA, Chain A"/>
    <property type="match status" value="1"/>
</dbReference>
<evidence type="ECO:0000256" key="20">
    <source>
        <dbReference type="HAMAP-Rule" id="MF_01631"/>
    </source>
</evidence>
<feature type="active site" description="Proton acceptor" evidence="20">
    <location>
        <position position="363"/>
    </location>
</feature>
<dbReference type="GO" id="GO:0016020">
    <property type="term" value="C:membrane"/>
    <property type="evidence" value="ECO:0007669"/>
    <property type="project" value="GOC"/>
</dbReference>
<dbReference type="GO" id="GO:0000902">
    <property type="term" value="P:cell morphogenesis"/>
    <property type="evidence" value="ECO:0007669"/>
    <property type="project" value="UniProtKB-UniRule"/>
</dbReference>
<evidence type="ECO:0000256" key="19">
    <source>
        <dbReference type="ARBA" id="ARBA00049628"/>
    </source>
</evidence>
<keyword evidence="6 20" id="KW-0963">Cytoplasm</keyword>
<feature type="binding site" evidence="20">
    <location>
        <position position="377"/>
    </location>
    <ligand>
        <name>UDP-N-acetyl-alpha-D-glucosamine</name>
        <dbReference type="ChEBI" id="CHEBI:57705"/>
    </ligand>
</feature>
<keyword evidence="8 20" id="KW-0548">Nucleotidyltransferase</keyword>
<dbReference type="PANTHER" id="PTHR43584">
    <property type="entry name" value="NUCLEOTIDYL TRANSFERASE"/>
    <property type="match status" value="1"/>
</dbReference>
<dbReference type="GO" id="GO:0003977">
    <property type="term" value="F:UDP-N-acetylglucosamine diphosphorylase activity"/>
    <property type="evidence" value="ECO:0007669"/>
    <property type="project" value="UniProtKB-UniRule"/>
</dbReference>
<evidence type="ECO:0000256" key="8">
    <source>
        <dbReference type="ARBA" id="ARBA00022695"/>
    </source>
</evidence>
<reference evidence="22 23" key="1">
    <citation type="journal article" date="2014" name="Genome Announc.">
        <title>Genome Sequence of Bacillus simplex Strain P558, Isolated from a Human Fecal Sample.</title>
        <authorList>
            <person name="Croce O."/>
            <person name="Hugon P."/>
            <person name="Lagier J.C."/>
            <person name="Bibi F."/>
            <person name="Robert C."/>
            <person name="Azhar E.I."/>
            <person name="Raoult D."/>
            <person name="Fournier P.E."/>
        </authorList>
    </citation>
    <scope>NUCLEOTIDE SEQUENCE [LARGE SCALE GENOMIC DNA]</scope>
    <source>
        <strain evidence="22 23">P558</strain>
    </source>
</reference>
<feature type="binding site" evidence="20">
    <location>
        <position position="73"/>
    </location>
    <ligand>
        <name>UDP-N-acetyl-alpha-D-glucosamine</name>
        <dbReference type="ChEBI" id="CHEBI:57705"/>
    </ligand>
</feature>
<keyword evidence="9 20" id="KW-0479">Metal-binding</keyword>
<dbReference type="CDD" id="cd03353">
    <property type="entry name" value="LbH_GlmU_C"/>
    <property type="match status" value="1"/>
</dbReference>
<comment type="pathway">
    <text evidence="3 20">Nucleotide-sugar biosynthesis; UDP-N-acetyl-alpha-D-glucosamine biosynthesis; UDP-N-acetyl-alpha-D-glucosamine from N-acetyl-alpha-D-glucosamine 1-phosphate: step 1/1.</text>
</comment>
<keyword evidence="16 20" id="KW-0961">Cell wall biogenesis/degradation</keyword>
<feature type="binding site" evidence="20">
    <location>
        <position position="228"/>
    </location>
    <ligand>
        <name>UDP-N-acetyl-alpha-D-glucosamine</name>
        <dbReference type="ChEBI" id="CHEBI:57705"/>
    </ligand>
</feature>
<comment type="catalytic activity">
    <reaction evidence="18 20">
        <text>N-acetyl-alpha-D-glucosamine 1-phosphate + UTP + H(+) = UDP-N-acetyl-alpha-D-glucosamine + diphosphate</text>
        <dbReference type="Rhea" id="RHEA:13509"/>
        <dbReference type="ChEBI" id="CHEBI:15378"/>
        <dbReference type="ChEBI" id="CHEBI:33019"/>
        <dbReference type="ChEBI" id="CHEBI:46398"/>
        <dbReference type="ChEBI" id="CHEBI:57705"/>
        <dbReference type="ChEBI" id="CHEBI:57776"/>
        <dbReference type="EC" id="2.7.7.23"/>
    </reaction>
</comment>
<dbReference type="EC" id="2.7.7.23" evidence="20"/>
<feature type="region of interest" description="Linker" evidence="20">
    <location>
        <begin position="231"/>
        <end position="251"/>
    </location>
</feature>
<dbReference type="GO" id="GO:0071555">
    <property type="term" value="P:cell wall organization"/>
    <property type="evidence" value="ECO:0007669"/>
    <property type="project" value="UniProtKB-KW"/>
</dbReference>
<dbReference type="Proteomes" id="UP000182110">
    <property type="component" value="Unassembled WGS sequence"/>
</dbReference>
<feature type="binding site" evidence="20">
    <location>
        <begin position="9"/>
        <end position="12"/>
    </location>
    <ligand>
        <name>UDP-N-acetyl-alpha-D-glucosamine</name>
        <dbReference type="ChEBI" id="CHEBI:57705"/>
    </ligand>
</feature>
<keyword evidence="11 20" id="KW-0460">Magnesium</keyword>
<feature type="binding site" evidence="20">
    <location>
        <position position="140"/>
    </location>
    <ligand>
        <name>UDP-N-acetyl-alpha-D-glucosamine</name>
        <dbReference type="ChEBI" id="CHEBI:57705"/>
    </ligand>
</feature>
<dbReference type="PROSITE" id="PS00101">
    <property type="entry name" value="HEXAPEP_TRANSFERASES"/>
    <property type="match status" value="1"/>
</dbReference>
<dbReference type="GO" id="GO:0009252">
    <property type="term" value="P:peptidoglycan biosynthetic process"/>
    <property type="evidence" value="ECO:0007669"/>
    <property type="project" value="UniProtKB-UniRule"/>
</dbReference>
<evidence type="ECO:0000256" key="11">
    <source>
        <dbReference type="ARBA" id="ARBA00022842"/>
    </source>
</evidence>
<evidence type="ECO:0000256" key="2">
    <source>
        <dbReference type="ARBA" id="ARBA00005166"/>
    </source>
</evidence>
<feature type="binding site" evidence="20">
    <location>
        <position position="366"/>
    </location>
    <ligand>
        <name>UDP-N-acetyl-alpha-D-glucosamine</name>
        <dbReference type="ChEBI" id="CHEBI:57705"/>
    </ligand>
</feature>
<dbReference type="GO" id="GO:0005737">
    <property type="term" value="C:cytoplasm"/>
    <property type="evidence" value="ECO:0007669"/>
    <property type="project" value="UniProtKB-SubCell"/>
</dbReference>
<keyword evidence="15 20" id="KW-0012">Acyltransferase</keyword>